<evidence type="ECO:0000259" key="2">
    <source>
        <dbReference type="PROSITE" id="PS51084"/>
    </source>
</evidence>
<sequence>MRSATGWERTQVAQSDPECLFCKIVVGEVPAEIVREGERTVAFRDINPQAPTHVLVIPREHHPDVAAAARAGTGLVDELAREAQEVARGEGIGSDYRLVFNTGTGAGQTVFHVHAHLLGGRGMEWPPG</sequence>
<dbReference type="EMBL" id="JAQFWP010000001">
    <property type="protein sequence ID" value="MDA2802964.1"/>
    <property type="molecule type" value="Genomic_DNA"/>
</dbReference>
<dbReference type="InterPro" id="IPR036265">
    <property type="entry name" value="HIT-like_sf"/>
</dbReference>
<dbReference type="PROSITE" id="PS51084">
    <property type="entry name" value="HIT_2"/>
    <property type="match status" value="1"/>
</dbReference>
<keyword evidence="4" id="KW-1185">Reference proteome</keyword>
<dbReference type="CDD" id="cd01276">
    <property type="entry name" value="PKCI_related"/>
    <property type="match status" value="1"/>
</dbReference>
<accession>A0ABT4TE70</accession>
<dbReference type="InterPro" id="IPR001310">
    <property type="entry name" value="Histidine_triad_HIT"/>
</dbReference>
<dbReference type="InterPro" id="IPR011146">
    <property type="entry name" value="HIT-like"/>
</dbReference>
<evidence type="ECO:0000256" key="1">
    <source>
        <dbReference type="PROSITE-ProRule" id="PRU00464"/>
    </source>
</evidence>
<gene>
    <name evidence="3" type="ORF">O4U47_00445</name>
</gene>
<dbReference type="SUPFAM" id="SSF54197">
    <property type="entry name" value="HIT-like"/>
    <property type="match status" value="1"/>
</dbReference>
<name>A0ABT4TE70_9ACTN</name>
<comment type="caution">
    <text evidence="3">The sequence shown here is derived from an EMBL/GenBank/DDBJ whole genome shotgun (WGS) entry which is preliminary data.</text>
</comment>
<dbReference type="Pfam" id="PF01230">
    <property type="entry name" value="HIT"/>
    <property type="match status" value="1"/>
</dbReference>
<dbReference type="PRINTS" id="PR00332">
    <property type="entry name" value="HISTRIAD"/>
</dbReference>
<feature type="domain" description="HIT" evidence="2">
    <location>
        <begin position="20"/>
        <end position="128"/>
    </location>
</feature>
<dbReference type="PANTHER" id="PTHR23089">
    <property type="entry name" value="HISTIDINE TRIAD HIT PROTEIN"/>
    <property type="match status" value="1"/>
</dbReference>
<proteinExistence type="predicted"/>
<dbReference type="Gene3D" id="3.30.428.10">
    <property type="entry name" value="HIT-like"/>
    <property type="match status" value="1"/>
</dbReference>
<protein>
    <submittedName>
        <fullName evidence="3">Histidine triad nucleotide-binding protein</fullName>
    </submittedName>
</protein>
<evidence type="ECO:0000313" key="3">
    <source>
        <dbReference type="EMBL" id="MDA2802964.1"/>
    </source>
</evidence>
<dbReference type="RefSeq" id="WP_270674890.1">
    <property type="nucleotide sequence ID" value="NZ_JAQFWP010000001.1"/>
</dbReference>
<dbReference type="Proteomes" id="UP001165685">
    <property type="component" value="Unassembled WGS sequence"/>
</dbReference>
<evidence type="ECO:0000313" key="4">
    <source>
        <dbReference type="Proteomes" id="UP001165685"/>
    </source>
</evidence>
<feature type="short sequence motif" description="Histidine triad motif" evidence="1">
    <location>
        <begin position="112"/>
        <end position="116"/>
    </location>
</feature>
<reference evidence="3" key="1">
    <citation type="submission" date="2023-01" db="EMBL/GenBank/DDBJ databases">
        <title>Draft genome sequence of Nocardiopsis sp. LSu2-4 isolated from halophytes.</title>
        <authorList>
            <person name="Duangmal K."/>
            <person name="Chantavorakit T."/>
        </authorList>
    </citation>
    <scope>NUCLEOTIDE SEQUENCE</scope>
    <source>
        <strain evidence="3">LSu2-4</strain>
    </source>
</reference>
<organism evidence="3 4">
    <name type="scientific">Nocardiopsis suaedae</name>
    <dbReference type="NCBI Taxonomy" id="3018444"/>
    <lineage>
        <taxon>Bacteria</taxon>
        <taxon>Bacillati</taxon>
        <taxon>Actinomycetota</taxon>
        <taxon>Actinomycetes</taxon>
        <taxon>Streptosporangiales</taxon>
        <taxon>Nocardiopsidaceae</taxon>
        <taxon>Nocardiopsis</taxon>
    </lineage>
</organism>